<dbReference type="SUPFAM" id="SSF81321">
    <property type="entry name" value="Family A G protein-coupled receptor-like"/>
    <property type="match status" value="1"/>
</dbReference>
<keyword evidence="2 15" id="KW-0600">Photoreceptor protein</keyword>
<evidence type="ECO:0000256" key="9">
    <source>
        <dbReference type="ARBA" id="ARBA00023136"/>
    </source>
</evidence>
<feature type="transmembrane region" description="Helical" evidence="15">
    <location>
        <begin position="183"/>
        <end position="206"/>
    </location>
</feature>
<dbReference type="InterPro" id="IPR001760">
    <property type="entry name" value="Opsin"/>
</dbReference>
<keyword evidence="9 15" id="KW-0472">Membrane</keyword>
<evidence type="ECO:0000256" key="4">
    <source>
        <dbReference type="ARBA" id="ARBA00022692"/>
    </source>
</evidence>
<feature type="transmembrane region" description="Helical" evidence="15">
    <location>
        <begin position="67"/>
        <end position="94"/>
    </location>
</feature>
<evidence type="ECO:0000256" key="13">
    <source>
        <dbReference type="ARBA" id="ARBA00023224"/>
    </source>
</evidence>
<dbReference type="GO" id="GO:0007602">
    <property type="term" value="P:phototransduction"/>
    <property type="evidence" value="ECO:0007669"/>
    <property type="project" value="UniProtKB-KW"/>
</dbReference>
<dbReference type="Pfam" id="PF00001">
    <property type="entry name" value="7tm_1"/>
    <property type="match status" value="1"/>
</dbReference>
<evidence type="ECO:0000256" key="15">
    <source>
        <dbReference type="RuleBase" id="RU004951"/>
    </source>
</evidence>
<dbReference type="InterPro" id="IPR027430">
    <property type="entry name" value="Retinal_BS"/>
</dbReference>
<evidence type="ECO:0000256" key="12">
    <source>
        <dbReference type="ARBA" id="ARBA00023180"/>
    </source>
</evidence>
<feature type="transmembrane region" description="Helical" evidence="15">
    <location>
        <begin position="332"/>
        <end position="352"/>
    </location>
</feature>
<keyword evidence="6 15" id="KW-1133">Transmembrane helix</keyword>
<dbReference type="GO" id="GO:0009881">
    <property type="term" value="F:photoreceptor activity"/>
    <property type="evidence" value="ECO:0007669"/>
    <property type="project" value="UniProtKB-KW"/>
</dbReference>
<comment type="subcellular location">
    <subcellularLocation>
        <location evidence="1 15">Membrane</location>
        <topology evidence="1 15">Multi-pass membrane protein</topology>
    </subcellularLocation>
</comment>
<organism evidence="17">
    <name type="scientific">Somatochlora uchidai</name>
    <dbReference type="NCBI Taxonomy" id="1168684"/>
    <lineage>
        <taxon>Eukaryota</taxon>
        <taxon>Metazoa</taxon>
        <taxon>Ecdysozoa</taxon>
        <taxon>Arthropoda</taxon>
        <taxon>Hexapoda</taxon>
        <taxon>Insecta</taxon>
        <taxon>Pterygota</taxon>
        <taxon>Palaeoptera</taxon>
        <taxon>Odonata</taxon>
        <taxon>Epiprocta</taxon>
        <taxon>Anisoptera</taxon>
        <taxon>Libelluloidea</taxon>
        <taxon>Corduliidae</taxon>
        <taxon>Somatochlora</taxon>
    </lineage>
</organism>
<feature type="domain" description="G-protein coupled receptors family 1 profile" evidence="16">
    <location>
        <begin position="86"/>
        <end position="349"/>
    </location>
</feature>
<evidence type="ECO:0000256" key="5">
    <source>
        <dbReference type="ARBA" id="ARBA00022925"/>
    </source>
</evidence>
<dbReference type="InterPro" id="IPR017452">
    <property type="entry name" value="GPCR_Rhodpsn_7TM"/>
</dbReference>
<evidence type="ECO:0000313" key="17">
    <source>
        <dbReference type="EMBL" id="BAQ54761.1"/>
    </source>
</evidence>
<dbReference type="InterPro" id="IPR000276">
    <property type="entry name" value="GPCR_Rhodpsn"/>
</dbReference>
<dbReference type="PRINTS" id="PR00577">
    <property type="entry name" value="OPSINRH3RH4"/>
</dbReference>
<dbReference type="Gene3D" id="1.20.1070.10">
    <property type="entry name" value="Rhodopsin 7-helix transmembrane proteins"/>
    <property type="match status" value="1"/>
</dbReference>
<dbReference type="GO" id="GO:0016020">
    <property type="term" value="C:membrane"/>
    <property type="evidence" value="ECO:0007669"/>
    <property type="project" value="UniProtKB-SubCell"/>
</dbReference>
<dbReference type="PROSITE" id="PS50262">
    <property type="entry name" value="G_PROTEIN_RECEP_F1_2"/>
    <property type="match status" value="1"/>
</dbReference>
<dbReference type="PRINTS" id="PR00238">
    <property type="entry name" value="OPSIN"/>
</dbReference>
<dbReference type="EMBL" id="LC009119">
    <property type="protein sequence ID" value="BAQ54761.1"/>
    <property type="molecule type" value="mRNA"/>
</dbReference>
<evidence type="ECO:0000256" key="1">
    <source>
        <dbReference type="ARBA" id="ARBA00004141"/>
    </source>
</evidence>
<evidence type="ECO:0000256" key="11">
    <source>
        <dbReference type="ARBA" id="ARBA00023170"/>
    </source>
</evidence>
<keyword evidence="8 15" id="KW-0297">G-protein coupled receptor</keyword>
<feature type="transmembrane region" description="Helical" evidence="15">
    <location>
        <begin position="231"/>
        <end position="253"/>
    </location>
</feature>
<dbReference type="PANTHER" id="PTHR24240">
    <property type="entry name" value="OPSIN"/>
    <property type="match status" value="1"/>
</dbReference>
<keyword evidence="5 15" id="KW-0681">Retinal protein</keyword>
<dbReference type="PRINTS" id="PR00237">
    <property type="entry name" value="GPCRRHODOPSN"/>
</dbReference>
<keyword evidence="13 15" id="KW-0807">Transducer</keyword>
<sequence length="389" mass="43330">MPPSMINDALPASILLSASDGSPGCSNLTVFRPEYRVSGKFLGWNVPPEELHHIPDHWLSYPEPEPYMHYLLGLLYICFMIIALSGNGIVIWIFTCAKSLRTPSNMFVVNLAILDFMMMSKTPIFIYNSFNLGFALGGFGCQIFAFIGSISGIGAGVTNAAIAFDRYRAIARPFDGKLSSGKVLIILLLIWAYTLPWALFPLLGVWGRFVPEGFLTSCTFDYLLDTAENKIFVMMLFFFSYLIPMFMIIFYYAQIVSHVFDHEKALREQAKKMNVDSLRSNQNAGQVSAEVRIAKAAITVCFMFVASWTPYAVLSLIGAFGNKALLTPAVTMIPACTCKAVACIDPWVYAISHPRYRLELQKRVPWLRINEPEPPAETKSEGTVATTEG</sequence>
<keyword evidence="4 15" id="KW-0812">Transmembrane</keyword>
<accession>A0A0C6FPN7</accession>
<protein>
    <submittedName>
        <fullName evidence="17">RhUV protein</fullName>
    </submittedName>
</protein>
<evidence type="ECO:0000256" key="6">
    <source>
        <dbReference type="ARBA" id="ARBA00022989"/>
    </source>
</evidence>
<comment type="similarity">
    <text evidence="15">Belongs to the G-protein coupled receptor 1 family. Opsin subfamily.</text>
</comment>
<feature type="transmembrane region" description="Helical" evidence="15">
    <location>
        <begin position="296"/>
        <end position="320"/>
    </location>
</feature>
<proteinExistence type="evidence at transcript level"/>
<evidence type="ECO:0000259" key="16">
    <source>
        <dbReference type="PROSITE" id="PS50262"/>
    </source>
</evidence>
<dbReference type="FunFam" id="1.20.1070.10:FF:000044">
    <property type="entry name" value="Opsin, ultraviolet-sensitive"/>
    <property type="match status" value="1"/>
</dbReference>
<keyword evidence="11 15" id="KW-0675">Receptor</keyword>
<keyword evidence="3 15" id="KW-0716">Sensory transduction</keyword>
<name>A0A0C6FPN7_9ODON</name>
<dbReference type="PROSITE" id="PS00238">
    <property type="entry name" value="OPSIN"/>
    <property type="match status" value="1"/>
</dbReference>
<evidence type="ECO:0000256" key="7">
    <source>
        <dbReference type="ARBA" id="ARBA00022991"/>
    </source>
</evidence>
<keyword evidence="10" id="KW-1015">Disulfide bond</keyword>
<reference evidence="17" key="1">
    <citation type="journal article" date="2015" name="Proc. Natl. Acad. Sci. U.S.A.">
        <title>Extraordinary diversity of visual opsin genes in dragonflies.</title>
        <authorList>
            <person name="Futahashi R."/>
            <person name="Kawahara-Miki R."/>
            <person name="Kinoshita M."/>
            <person name="Yoshitake K."/>
            <person name="Yajima S."/>
            <person name="Arikawa K."/>
            <person name="Fukatsu T."/>
        </authorList>
    </citation>
    <scope>NUCLEOTIDE SEQUENCE</scope>
</reference>
<gene>
    <name evidence="17" type="primary">RhUV</name>
</gene>
<dbReference type="PROSITE" id="PS00237">
    <property type="entry name" value="G_PROTEIN_RECEP_F1_1"/>
    <property type="match status" value="1"/>
</dbReference>
<feature type="transmembrane region" description="Helical" evidence="15">
    <location>
        <begin position="132"/>
        <end position="162"/>
    </location>
</feature>
<keyword evidence="12" id="KW-0325">Glycoprotein</keyword>
<evidence type="ECO:0000256" key="14">
    <source>
        <dbReference type="ARBA" id="ARBA00023305"/>
    </source>
</evidence>
<evidence type="ECO:0000256" key="8">
    <source>
        <dbReference type="ARBA" id="ARBA00023040"/>
    </source>
</evidence>
<keyword evidence="14" id="KW-0844">Vision</keyword>
<evidence type="ECO:0000256" key="2">
    <source>
        <dbReference type="ARBA" id="ARBA00022543"/>
    </source>
</evidence>
<dbReference type="GO" id="GO:0007601">
    <property type="term" value="P:visual perception"/>
    <property type="evidence" value="ECO:0007669"/>
    <property type="project" value="UniProtKB-KW"/>
</dbReference>
<evidence type="ECO:0000256" key="10">
    <source>
        <dbReference type="ARBA" id="ARBA00023157"/>
    </source>
</evidence>
<dbReference type="CDD" id="cd15079">
    <property type="entry name" value="7tmA_photoreceptors_insect"/>
    <property type="match status" value="1"/>
</dbReference>
<keyword evidence="7 15" id="KW-0157">Chromophore</keyword>
<feature type="transmembrane region" description="Helical" evidence="15">
    <location>
        <begin position="106"/>
        <end position="126"/>
    </location>
</feature>
<evidence type="ECO:0000256" key="3">
    <source>
        <dbReference type="ARBA" id="ARBA00022606"/>
    </source>
</evidence>
<dbReference type="AlphaFoldDB" id="A0A0C6FPN7"/>
<dbReference type="InterPro" id="IPR050125">
    <property type="entry name" value="GPCR_opsins"/>
</dbReference>
<dbReference type="GO" id="GO:0004930">
    <property type="term" value="F:G protein-coupled receptor activity"/>
    <property type="evidence" value="ECO:0007669"/>
    <property type="project" value="UniProtKB-KW"/>
</dbReference>